<dbReference type="GeneID" id="69021201"/>
<comment type="caution">
    <text evidence="2">The sequence shown here is derived from an EMBL/GenBank/DDBJ whole genome shotgun (WGS) entry which is preliminary data.</text>
</comment>
<reference evidence="2" key="1">
    <citation type="journal article" date="2020" name="Phytopathology">
        <title>Genome sequence and comparative analysis of Colletotrichum gloeosporioides isolated from Liriodendron leaves.</title>
        <authorList>
            <person name="Fu F.F."/>
            <person name="Hao Z."/>
            <person name="Wang P."/>
            <person name="Lu Y."/>
            <person name="Xue L.J."/>
            <person name="Wei G."/>
            <person name="Tian Y."/>
            <person name="Baishi H."/>
            <person name="Xu H."/>
            <person name="Shi J."/>
            <person name="Cheng T."/>
            <person name="Wang G."/>
            <person name="Yi Y."/>
            <person name="Chen J."/>
        </authorList>
    </citation>
    <scope>NUCLEOTIDE SEQUENCE</scope>
    <source>
        <strain evidence="2">Lc1</strain>
    </source>
</reference>
<dbReference type="InterPro" id="IPR036188">
    <property type="entry name" value="FAD/NAD-bd_sf"/>
</dbReference>
<name>A0A8H4CTU8_COLGL</name>
<dbReference type="GO" id="GO:0009063">
    <property type="term" value="P:amino acid catabolic process"/>
    <property type="evidence" value="ECO:0007669"/>
    <property type="project" value="TreeGrafter"/>
</dbReference>
<organism evidence="2 3">
    <name type="scientific">Colletotrichum gloeosporioides</name>
    <name type="common">Anthracnose fungus</name>
    <name type="synonym">Glomerella cingulata</name>
    <dbReference type="NCBI Taxonomy" id="474922"/>
    <lineage>
        <taxon>Eukaryota</taxon>
        <taxon>Fungi</taxon>
        <taxon>Dikarya</taxon>
        <taxon>Ascomycota</taxon>
        <taxon>Pezizomycotina</taxon>
        <taxon>Sordariomycetes</taxon>
        <taxon>Hypocreomycetidae</taxon>
        <taxon>Glomerellales</taxon>
        <taxon>Glomerellaceae</taxon>
        <taxon>Colletotrichum</taxon>
        <taxon>Colletotrichum gloeosporioides species complex</taxon>
    </lineage>
</organism>
<dbReference type="AlphaFoldDB" id="A0A8H4CTU8"/>
<gene>
    <name evidence="2" type="ORF">GCG54_00014086</name>
</gene>
<keyword evidence="3" id="KW-1185">Reference proteome</keyword>
<dbReference type="Proteomes" id="UP000613401">
    <property type="component" value="Unassembled WGS sequence"/>
</dbReference>
<evidence type="ECO:0000313" key="2">
    <source>
        <dbReference type="EMBL" id="KAF3809872.1"/>
    </source>
</evidence>
<dbReference type="RefSeq" id="XP_045269031.1">
    <property type="nucleotide sequence ID" value="XM_045413927.1"/>
</dbReference>
<dbReference type="GO" id="GO:0001716">
    <property type="term" value="F:L-amino-acid oxidase activity"/>
    <property type="evidence" value="ECO:0007669"/>
    <property type="project" value="TreeGrafter"/>
</dbReference>
<dbReference type="Gene3D" id="3.50.50.60">
    <property type="entry name" value="FAD/NAD(P)-binding domain"/>
    <property type="match status" value="1"/>
</dbReference>
<evidence type="ECO:0000313" key="3">
    <source>
        <dbReference type="Proteomes" id="UP000613401"/>
    </source>
</evidence>
<dbReference type="InterPro" id="IPR002937">
    <property type="entry name" value="Amino_oxidase"/>
</dbReference>
<reference evidence="2" key="2">
    <citation type="submission" date="2020-03" db="EMBL/GenBank/DDBJ databases">
        <authorList>
            <person name="Fu F.-F."/>
            <person name="Chen J."/>
        </authorList>
    </citation>
    <scope>NUCLEOTIDE SEQUENCE</scope>
    <source>
        <strain evidence="2">Lc1</strain>
    </source>
</reference>
<evidence type="ECO:0000259" key="1">
    <source>
        <dbReference type="Pfam" id="PF01593"/>
    </source>
</evidence>
<dbReference type="Gene3D" id="3.90.660.10">
    <property type="match status" value="1"/>
</dbReference>
<dbReference type="Pfam" id="PF01593">
    <property type="entry name" value="Amino_oxidase"/>
    <property type="match status" value="1"/>
</dbReference>
<dbReference type="InterPro" id="IPR050281">
    <property type="entry name" value="Flavin_monoamine_oxidase"/>
</dbReference>
<dbReference type="PANTHER" id="PTHR10742">
    <property type="entry name" value="FLAVIN MONOAMINE OXIDASE"/>
    <property type="match status" value="1"/>
</dbReference>
<dbReference type="Gene3D" id="1.20.1440.240">
    <property type="match status" value="1"/>
</dbReference>
<dbReference type="SUPFAM" id="SSF51905">
    <property type="entry name" value="FAD/NAD(P)-binding domain"/>
    <property type="match status" value="1"/>
</dbReference>
<feature type="domain" description="Amine oxidase" evidence="1">
    <location>
        <begin position="200"/>
        <end position="677"/>
    </location>
</feature>
<dbReference type="SUPFAM" id="SSF54373">
    <property type="entry name" value="FAD-linked reductases, C-terminal domain"/>
    <property type="match status" value="1"/>
</dbReference>
<sequence>MNLFTCSRLLANQQDNMVARWSTFLTAAATLCQSAVAEPVFRDTISFKGPFEVESNGIRNINIEYNGSLDGELAIVYGDCDLKSSQDAHHKIGRTHIGSHPAAKRHLEWTDQRPTKFVWMVPEDVTSGCLHAFVDSQLVGRSTEHVVKSRKMRKRATFADSTDPMGPWFDGVEYLKQKQPDEVFVASVKNKTFGILGAGISGLHTGLLLDSVGIHNWKILESSDRIGGRIRTTYLNGTSWDEGQHHELGPMRFPHSIHDPDTNETYPINDQKMIYQLADVLNEINKDADPALQINFIPWLQVSDNAPVATKQRRPDGTVPGRKEIAADPSLQSNTTYSNATAVKEAIAALDDFKDLTPEKAKFYATNVFQAHKQAVEQGMFDFSEVEYLRYVMKTDLNVTDEATPSNVVWPMWEFETVYFMANEWRTVDGGISRLPAAFENIVKDRIAYKTKVFSVQYNEEENNLDVTWRQTGSNPWLKNTTTETFDYVFNSVPLNVLKYWKLPPHSSLMRRAIERTVFLGAVKVAMQYKTRFWEHLEHPIIGGCGRTDIYGIGQICYPSYNINATGPGVMLTSYAPDADAVVACSMPAEEHIAYIQQAMVEIHGPIADEMWTGNYERHCWEQDEHHAGAFAVPIVPQQQLYLPAFWQTEFNTVFIGEATSFTHSWVFSALESSTRGTVQMLLDLGLVDEAKEITRTWMARWISV</sequence>
<proteinExistence type="predicted"/>
<dbReference type="PANTHER" id="PTHR10742:SF382">
    <property type="entry name" value="AMINE OXIDASE DOMAIN-CONTAINING PROTEIN"/>
    <property type="match status" value="1"/>
</dbReference>
<dbReference type="EMBL" id="WVTB01000014">
    <property type="protein sequence ID" value="KAF3809872.1"/>
    <property type="molecule type" value="Genomic_DNA"/>
</dbReference>
<protein>
    <submittedName>
        <fullName evidence="2">L-amino-acid oxidase</fullName>
    </submittedName>
</protein>
<accession>A0A8H4CTU8</accession>